<dbReference type="SUPFAM" id="SSF56784">
    <property type="entry name" value="HAD-like"/>
    <property type="match status" value="1"/>
</dbReference>
<keyword evidence="3" id="KW-1185">Reference proteome</keyword>
<dbReference type="SUPFAM" id="SSF48239">
    <property type="entry name" value="Terpenoid cyclases/Protein prenyltransferases"/>
    <property type="match status" value="1"/>
</dbReference>
<dbReference type="PANTHER" id="PTHR43611">
    <property type="entry name" value="ALPHA-D-GLUCOSE 1-PHOSPHATE PHOSPHATASE"/>
    <property type="match status" value="1"/>
</dbReference>
<dbReference type="Gene3D" id="1.10.150.240">
    <property type="entry name" value="Putative phosphatase, domain 2"/>
    <property type="match status" value="1"/>
</dbReference>
<evidence type="ECO:0000313" key="2">
    <source>
        <dbReference type="EMBL" id="EXJ85103.1"/>
    </source>
</evidence>
<dbReference type="CDD" id="cd02603">
    <property type="entry name" value="HAD_sEH-N_like"/>
    <property type="match status" value="1"/>
</dbReference>
<dbReference type="HOGENOM" id="CLU_019989_0_0_1"/>
<dbReference type="AlphaFoldDB" id="W9XXY4"/>
<dbReference type="OrthoDB" id="2012566at2759"/>
<comment type="caution">
    <text evidence="2">The sequence shown here is derived from an EMBL/GenBank/DDBJ whole genome shotgun (WGS) entry which is preliminary data.</text>
</comment>
<evidence type="ECO:0000313" key="3">
    <source>
        <dbReference type="Proteomes" id="UP000019478"/>
    </source>
</evidence>
<dbReference type="NCBIfam" id="TIGR01509">
    <property type="entry name" value="HAD-SF-IA-v3"/>
    <property type="match status" value="1"/>
</dbReference>
<name>W9XXY4_9EURO</name>
<dbReference type="Gene3D" id="3.40.50.1000">
    <property type="entry name" value="HAD superfamily/HAD-like"/>
    <property type="match status" value="1"/>
</dbReference>
<dbReference type="eggNOG" id="ENOG502QTXV">
    <property type="taxonomic scope" value="Eukaryota"/>
</dbReference>
<dbReference type="Pfam" id="PF00702">
    <property type="entry name" value="Hydrolase"/>
    <property type="match status" value="1"/>
</dbReference>
<dbReference type="InterPro" id="IPR036412">
    <property type="entry name" value="HAD-like_sf"/>
</dbReference>
<dbReference type="Proteomes" id="UP000019478">
    <property type="component" value="Unassembled WGS sequence"/>
</dbReference>
<reference evidence="2 3" key="1">
    <citation type="submission" date="2013-03" db="EMBL/GenBank/DDBJ databases">
        <title>The Genome Sequence of Capronia epimyces CBS 606.96.</title>
        <authorList>
            <consortium name="The Broad Institute Genomics Platform"/>
            <person name="Cuomo C."/>
            <person name="de Hoog S."/>
            <person name="Gorbushina A."/>
            <person name="Walker B."/>
            <person name="Young S.K."/>
            <person name="Zeng Q."/>
            <person name="Gargeya S."/>
            <person name="Fitzgerald M."/>
            <person name="Haas B."/>
            <person name="Abouelleil A."/>
            <person name="Allen A.W."/>
            <person name="Alvarado L."/>
            <person name="Arachchi H.M."/>
            <person name="Berlin A.M."/>
            <person name="Chapman S.B."/>
            <person name="Gainer-Dewar J."/>
            <person name="Goldberg J."/>
            <person name="Griggs A."/>
            <person name="Gujja S."/>
            <person name="Hansen M."/>
            <person name="Howarth C."/>
            <person name="Imamovic A."/>
            <person name="Ireland A."/>
            <person name="Larimer J."/>
            <person name="McCowan C."/>
            <person name="Murphy C."/>
            <person name="Pearson M."/>
            <person name="Poon T.W."/>
            <person name="Priest M."/>
            <person name="Roberts A."/>
            <person name="Saif S."/>
            <person name="Shea T."/>
            <person name="Sisk P."/>
            <person name="Sykes S."/>
            <person name="Wortman J."/>
            <person name="Nusbaum C."/>
            <person name="Birren B."/>
        </authorList>
    </citation>
    <scope>NUCLEOTIDE SEQUENCE [LARGE SCALE GENOMIC DNA]</scope>
    <source>
        <strain evidence="2 3">CBS 606.96</strain>
    </source>
</reference>
<organism evidence="2 3">
    <name type="scientific">Capronia epimyces CBS 606.96</name>
    <dbReference type="NCBI Taxonomy" id="1182542"/>
    <lineage>
        <taxon>Eukaryota</taxon>
        <taxon>Fungi</taxon>
        <taxon>Dikarya</taxon>
        <taxon>Ascomycota</taxon>
        <taxon>Pezizomycotina</taxon>
        <taxon>Eurotiomycetes</taxon>
        <taxon>Chaetothyriomycetidae</taxon>
        <taxon>Chaetothyriales</taxon>
        <taxon>Herpotrichiellaceae</taxon>
        <taxon>Capronia</taxon>
    </lineage>
</organism>
<dbReference type="InterPro" id="IPR023198">
    <property type="entry name" value="PGP-like_dom2"/>
</dbReference>
<feature type="compositionally biased region" description="Basic and acidic residues" evidence="1">
    <location>
        <begin position="34"/>
        <end position="52"/>
    </location>
</feature>
<gene>
    <name evidence="2" type="ORF">A1O3_05778</name>
</gene>
<sequence>MEDLGRPESLKAGYPQANSEPRMEELQSDGSPTKLERGENGFDAEHSKRKDSGAFVTTVQSDCGGLPPYSKEEKVESLSQETEPKVAPNGVSTLHQKIAEAGLSQTNRNTQSRAGSKIRALIVDIGDVLCNWTAPESLPIAPAMLQRFRKTQLWYEYDLGLITQAECYGRLAEQYGVSTSDVAAAFDKARDSLLPNKAVFESLRRLKASYPETLKMYLMSNIPAAEWQALRQNGDFDWSLFDGFFTSSEAGMCKPELRFYRHVLQQIGLNPTDVVLVDDNSENVLAARSLGIKSLRFTGPEGLNQFFKTIFHDPIASGFEFLKSNAKEMWSVTPQGREVRDNFAQLFLYEAAGDINLVTMTFYERTWNYYIEKPIDTVEKHPDDIDTTSLAMILLPNDVEKANDILDEILRYTNADGIVMTYFDNKRPRVDPAVCVNALRFFYKYSRGNTLALQPTKDWISDVLFYRAYLDGTYYYPTGDVFLYLFSRLLTANPESDIYRRTASLLRERLQERIGTSGDALELAMRVIACLEMGIKNEVDLRKLEMSQQEDGGWEVGWLCQTGKTSLKIGNRGLTTALAVKAIEMARKTR</sequence>
<dbReference type="InterPro" id="IPR008930">
    <property type="entry name" value="Terpenoid_cyclase/PrenylTrfase"/>
</dbReference>
<dbReference type="GeneID" id="19169888"/>
<protein>
    <submittedName>
        <fullName evidence="2">Uncharacterized protein</fullName>
    </submittedName>
</protein>
<dbReference type="EMBL" id="AMGY01000004">
    <property type="protein sequence ID" value="EXJ85103.1"/>
    <property type="molecule type" value="Genomic_DNA"/>
</dbReference>
<dbReference type="InterPro" id="IPR023214">
    <property type="entry name" value="HAD_sf"/>
</dbReference>
<dbReference type="PANTHER" id="PTHR43611:SF3">
    <property type="entry name" value="FLAVIN MONONUCLEOTIDE HYDROLASE 1, CHLOROPLATIC"/>
    <property type="match status" value="1"/>
</dbReference>
<feature type="region of interest" description="Disordered" evidence="1">
    <location>
        <begin position="1"/>
        <end position="87"/>
    </location>
</feature>
<dbReference type="RefSeq" id="XP_007734088.1">
    <property type="nucleotide sequence ID" value="XM_007735898.1"/>
</dbReference>
<dbReference type="InterPro" id="IPR006439">
    <property type="entry name" value="HAD-SF_hydro_IA"/>
</dbReference>
<evidence type="ECO:0000256" key="1">
    <source>
        <dbReference type="SAM" id="MobiDB-lite"/>
    </source>
</evidence>
<proteinExistence type="predicted"/>
<dbReference type="STRING" id="1182542.W9XXY4"/>
<dbReference type="GO" id="GO:0016791">
    <property type="term" value="F:phosphatase activity"/>
    <property type="evidence" value="ECO:0007669"/>
    <property type="project" value="UniProtKB-ARBA"/>
</dbReference>
<accession>W9XXY4</accession>